<protein>
    <submittedName>
        <fullName evidence="1">Uncharacterized protein</fullName>
    </submittedName>
</protein>
<dbReference type="AlphaFoldDB" id="A0A2P4ETY2"/>
<evidence type="ECO:0000313" key="1">
    <source>
        <dbReference type="EMBL" id="POB02759.1"/>
    </source>
</evidence>
<name>A0A2P4ETY2_9GAMM</name>
<accession>A0A2P4ETY2</accession>
<dbReference type="Proteomes" id="UP000243451">
    <property type="component" value="Unassembled WGS sequence"/>
</dbReference>
<reference evidence="1 2" key="1">
    <citation type="submission" date="2018-01" db="EMBL/GenBank/DDBJ databases">
        <title>Draft genome of the type strain Pseudomonas oceani DSM 100277 isolated from the deep water in Okinawa trough, northwestern Pacific Ocean.</title>
        <authorList>
            <person name="Gomila M."/>
            <person name="Mulet M."/>
            <person name="Garcia-Valdes E."/>
            <person name="Lalucat J."/>
        </authorList>
    </citation>
    <scope>NUCLEOTIDE SEQUENCE [LARGE SCALE GENOMIC DNA]</scope>
    <source>
        <strain evidence="1 2">DSM 100277</strain>
    </source>
</reference>
<organism evidence="1 2">
    <name type="scientific">Halopseudomonas oceani</name>
    <dbReference type="NCBI Taxonomy" id="1708783"/>
    <lineage>
        <taxon>Bacteria</taxon>
        <taxon>Pseudomonadati</taxon>
        <taxon>Pseudomonadota</taxon>
        <taxon>Gammaproteobacteria</taxon>
        <taxon>Pseudomonadales</taxon>
        <taxon>Pseudomonadaceae</taxon>
        <taxon>Halopseudomonas</taxon>
    </lineage>
</organism>
<evidence type="ECO:0000313" key="2">
    <source>
        <dbReference type="Proteomes" id="UP000243451"/>
    </source>
</evidence>
<dbReference type="EMBL" id="PPSK01000011">
    <property type="protein sequence ID" value="POB02759.1"/>
    <property type="molecule type" value="Genomic_DNA"/>
</dbReference>
<comment type="caution">
    <text evidence="1">The sequence shown here is derived from an EMBL/GenBank/DDBJ whole genome shotgun (WGS) entry which is preliminary data.</text>
</comment>
<gene>
    <name evidence="1" type="ORF">C1949_12620</name>
</gene>
<sequence>MAEIDQLDHQLNLRIEIVQLGGALVRHQLAQLPPVVLVGSGALAGALTQRLGASRTWGMGLTGVRLLPLVQNVFQVARRLWSPL</sequence>
<proteinExistence type="predicted"/>
<keyword evidence="2" id="KW-1185">Reference proteome</keyword>